<dbReference type="EMBL" id="KN822021">
    <property type="protein sequence ID" value="KIM65628.1"/>
    <property type="molecule type" value="Genomic_DNA"/>
</dbReference>
<reference evidence="2 3" key="1">
    <citation type="submission" date="2014-04" db="EMBL/GenBank/DDBJ databases">
        <authorList>
            <consortium name="DOE Joint Genome Institute"/>
            <person name="Kuo A."/>
            <person name="Kohler A."/>
            <person name="Nagy L.G."/>
            <person name="Floudas D."/>
            <person name="Copeland A."/>
            <person name="Barry K.W."/>
            <person name="Cichocki N."/>
            <person name="Veneault-Fourrey C."/>
            <person name="LaButti K."/>
            <person name="Lindquist E.A."/>
            <person name="Lipzen A."/>
            <person name="Lundell T."/>
            <person name="Morin E."/>
            <person name="Murat C."/>
            <person name="Sun H."/>
            <person name="Tunlid A."/>
            <person name="Henrissat B."/>
            <person name="Grigoriev I.V."/>
            <person name="Hibbett D.S."/>
            <person name="Martin F."/>
            <person name="Nordberg H.P."/>
            <person name="Cantor M.N."/>
            <person name="Hua S.X."/>
        </authorList>
    </citation>
    <scope>NUCLEOTIDE SEQUENCE [LARGE SCALE GENOMIC DNA]</scope>
    <source>
        <strain evidence="2 3">Foug A</strain>
    </source>
</reference>
<gene>
    <name evidence="2" type="ORF">SCLCIDRAFT_22528</name>
</gene>
<reference evidence="3" key="2">
    <citation type="submission" date="2015-01" db="EMBL/GenBank/DDBJ databases">
        <title>Evolutionary Origins and Diversification of the Mycorrhizal Mutualists.</title>
        <authorList>
            <consortium name="DOE Joint Genome Institute"/>
            <consortium name="Mycorrhizal Genomics Consortium"/>
            <person name="Kohler A."/>
            <person name="Kuo A."/>
            <person name="Nagy L.G."/>
            <person name="Floudas D."/>
            <person name="Copeland A."/>
            <person name="Barry K.W."/>
            <person name="Cichocki N."/>
            <person name="Veneault-Fourrey C."/>
            <person name="LaButti K."/>
            <person name="Lindquist E.A."/>
            <person name="Lipzen A."/>
            <person name="Lundell T."/>
            <person name="Morin E."/>
            <person name="Murat C."/>
            <person name="Riley R."/>
            <person name="Ohm R."/>
            <person name="Sun H."/>
            <person name="Tunlid A."/>
            <person name="Henrissat B."/>
            <person name="Grigoriev I.V."/>
            <person name="Hibbett D.S."/>
            <person name="Martin F."/>
        </authorList>
    </citation>
    <scope>NUCLEOTIDE SEQUENCE [LARGE SCALE GENOMIC DNA]</scope>
    <source>
        <strain evidence="3">Foug A</strain>
    </source>
</reference>
<proteinExistence type="predicted"/>
<dbReference type="InParanoid" id="A0A0C2ZVY6"/>
<sequence length="94" mass="9969">MLTLSDLVFCPIGPRSLPHALGSFPAPSPMLSNQYLARTTSLKPYGPSPVFLTYANLPEPVSLSSMVALPEPTQHLSASQPLSSLPRPASDLVP</sequence>
<organism evidence="2 3">
    <name type="scientific">Scleroderma citrinum Foug A</name>
    <dbReference type="NCBI Taxonomy" id="1036808"/>
    <lineage>
        <taxon>Eukaryota</taxon>
        <taxon>Fungi</taxon>
        <taxon>Dikarya</taxon>
        <taxon>Basidiomycota</taxon>
        <taxon>Agaricomycotina</taxon>
        <taxon>Agaricomycetes</taxon>
        <taxon>Agaricomycetidae</taxon>
        <taxon>Boletales</taxon>
        <taxon>Sclerodermatineae</taxon>
        <taxon>Sclerodermataceae</taxon>
        <taxon>Scleroderma</taxon>
    </lineage>
</organism>
<feature type="region of interest" description="Disordered" evidence="1">
    <location>
        <begin position="75"/>
        <end position="94"/>
    </location>
</feature>
<evidence type="ECO:0000313" key="3">
    <source>
        <dbReference type="Proteomes" id="UP000053989"/>
    </source>
</evidence>
<keyword evidence="3" id="KW-1185">Reference proteome</keyword>
<accession>A0A0C2ZVY6</accession>
<dbReference type="AlphaFoldDB" id="A0A0C2ZVY6"/>
<evidence type="ECO:0000256" key="1">
    <source>
        <dbReference type="SAM" id="MobiDB-lite"/>
    </source>
</evidence>
<dbReference type="Proteomes" id="UP000053989">
    <property type="component" value="Unassembled WGS sequence"/>
</dbReference>
<dbReference type="HOGENOM" id="CLU_2387453_0_0_1"/>
<evidence type="ECO:0000313" key="2">
    <source>
        <dbReference type="EMBL" id="KIM65628.1"/>
    </source>
</evidence>
<name>A0A0C2ZVY6_9AGAM</name>
<protein>
    <submittedName>
        <fullName evidence="2">Uncharacterized protein</fullName>
    </submittedName>
</protein>